<keyword evidence="2" id="KW-1185">Reference proteome</keyword>
<dbReference type="VEuPathDB" id="VectorBase:LDEU005151"/>
<dbReference type="OrthoDB" id="5531344at2759"/>
<proteinExistence type="predicted"/>
<dbReference type="Pfam" id="PF02597">
    <property type="entry name" value="ThiS"/>
    <property type="match status" value="1"/>
</dbReference>
<dbReference type="CDD" id="cd00754">
    <property type="entry name" value="Ubl_MoaD"/>
    <property type="match status" value="1"/>
</dbReference>
<dbReference type="SUPFAM" id="SSF54285">
    <property type="entry name" value="MoaD/ThiS"/>
    <property type="match status" value="1"/>
</dbReference>
<evidence type="ECO:0000313" key="2">
    <source>
        <dbReference type="Proteomes" id="UP000288716"/>
    </source>
</evidence>
<sequence length="113" mass="12710">MFNEPYKRHKITNPQTANHQMDSKVTVNLLLFGATKDLVNTGNGSHELRVSLNNHWINDKQLLDYICVDLLPTLSEIKPSLALAVNEEYICNRNDILLRNDDTIAVIPPITGG</sequence>
<dbReference type="InterPro" id="IPR012675">
    <property type="entry name" value="Beta-grasp_dom_sf"/>
</dbReference>
<name>A0A443SH84_9ACAR</name>
<evidence type="ECO:0000313" key="1">
    <source>
        <dbReference type="EMBL" id="RWS26891.1"/>
    </source>
</evidence>
<accession>A0A443SH84</accession>
<dbReference type="Gene3D" id="3.10.20.30">
    <property type="match status" value="1"/>
</dbReference>
<dbReference type="InterPro" id="IPR003749">
    <property type="entry name" value="ThiS/MoaD-like"/>
</dbReference>
<dbReference type="InterPro" id="IPR016155">
    <property type="entry name" value="Mopterin_synth/thiamin_S_b"/>
</dbReference>
<reference evidence="1 2" key="1">
    <citation type="journal article" date="2018" name="Gigascience">
        <title>Genomes of trombidid mites reveal novel predicted allergens and laterally-transferred genes associated with secondary metabolism.</title>
        <authorList>
            <person name="Dong X."/>
            <person name="Chaisiri K."/>
            <person name="Xia D."/>
            <person name="Armstrong S.D."/>
            <person name="Fang Y."/>
            <person name="Donnelly M.J."/>
            <person name="Kadowaki T."/>
            <person name="McGarry J.W."/>
            <person name="Darby A.C."/>
            <person name="Makepeace B.L."/>
        </authorList>
    </citation>
    <scope>NUCLEOTIDE SEQUENCE [LARGE SCALE GENOMIC DNA]</scope>
    <source>
        <strain evidence="1">UoL-UT</strain>
    </source>
</reference>
<dbReference type="STRING" id="299467.A0A443SH84"/>
<organism evidence="1 2">
    <name type="scientific">Leptotrombidium deliense</name>
    <dbReference type="NCBI Taxonomy" id="299467"/>
    <lineage>
        <taxon>Eukaryota</taxon>
        <taxon>Metazoa</taxon>
        <taxon>Ecdysozoa</taxon>
        <taxon>Arthropoda</taxon>
        <taxon>Chelicerata</taxon>
        <taxon>Arachnida</taxon>
        <taxon>Acari</taxon>
        <taxon>Acariformes</taxon>
        <taxon>Trombidiformes</taxon>
        <taxon>Prostigmata</taxon>
        <taxon>Anystina</taxon>
        <taxon>Parasitengona</taxon>
        <taxon>Trombiculoidea</taxon>
        <taxon>Trombiculidae</taxon>
        <taxon>Leptotrombidium</taxon>
    </lineage>
</organism>
<comment type="caution">
    <text evidence="1">The sequence shown here is derived from an EMBL/GenBank/DDBJ whole genome shotgun (WGS) entry which is preliminary data.</text>
</comment>
<dbReference type="EMBL" id="NCKV01002399">
    <property type="protein sequence ID" value="RWS26891.1"/>
    <property type="molecule type" value="Genomic_DNA"/>
</dbReference>
<gene>
    <name evidence="1" type="ORF">B4U80_12922</name>
</gene>
<protein>
    <submittedName>
        <fullName evidence="1">Molybdopterin synthase sulfur carrier subunit-like protein</fullName>
    </submittedName>
</protein>
<dbReference type="Proteomes" id="UP000288716">
    <property type="component" value="Unassembled WGS sequence"/>
</dbReference>
<dbReference type="AlphaFoldDB" id="A0A443SH84"/>